<evidence type="ECO:0000313" key="2">
    <source>
        <dbReference type="Proteomes" id="UP000671845"/>
    </source>
</evidence>
<gene>
    <name evidence="1" type="ORF">HNO53_20815</name>
</gene>
<reference evidence="1 2" key="1">
    <citation type="journal article" date="2021" name="Front. Microbiol.">
        <title>Aerobic Denitrification and Heterotrophic Sulfur Oxidation in the Genus Halomonas Revealed by Six Novel Species Characterizations and Genome-Based Analysis.</title>
        <authorList>
            <person name="Wang L."/>
            <person name="Shao Z."/>
        </authorList>
    </citation>
    <scope>NUCLEOTIDE SEQUENCE [LARGE SCALE GENOMIC DNA]</scope>
    <source>
        <strain evidence="1 2">MCCC 1A13718</strain>
    </source>
</reference>
<dbReference type="SUPFAM" id="SSF69279">
    <property type="entry name" value="Phage tail proteins"/>
    <property type="match status" value="1"/>
</dbReference>
<proteinExistence type="predicted"/>
<sequence length="341" mass="36949">MGVNIAPTFRLTANQDDITAMIRERFVSLRIVDRAGQDSDELSLVLADHDPTAPIALPAAGAELECWLGYDDAAENLGTYVVDSVEVSWPPNQVRIVAKAAPLAKSESGQGSTRLMLQTKKTRSWDAGTLLGDMTRTIAQEHSLEAVVQQAMAGIALPHVDQINESDMNLLTRLAQQYDGIAKPAAGRLVLARRGASRAASPEEPQLPTVTITPDMVTTGRMQLAKRRSAGSVTAQWRDTEAGETVDVTVGQDEPVNRLGTVYPDAESAMAAAQAEWRRSQRGEQRLDLSLPGDPRLMAEGRLQLQGFREGADGEWLITQVEHRLDDGGYSCRVQAELPGS</sequence>
<protein>
    <submittedName>
        <fullName evidence="1">Phage tail protein</fullName>
    </submittedName>
</protein>
<dbReference type="RefSeq" id="WP_209474893.1">
    <property type="nucleotide sequence ID" value="NZ_CP053383.1"/>
</dbReference>
<keyword evidence="2" id="KW-1185">Reference proteome</keyword>
<accession>A0ABX7WLI0</accession>
<dbReference type="Pfam" id="PF05954">
    <property type="entry name" value="Phage_GPD"/>
    <property type="match status" value="1"/>
</dbReference>
<organism evidence="1 2">
    <name type="scientific">Halomonas sulfidivorans</name>
    <dbReference type="NCBI Taxonomy" id="2733488"/>
    <lineage>
        <taxon>Bacteria</taxon>
        <taxon>Pseudomonadati</taxon>
        <taxon>Pseudomonadota</taxon>
        <taxon>Gammaproteobacteria</taxon>
        <taxon>Oceanospirillales</taxon>
        <taxon>Halomonadaceae</taxon>
        <taxon>Halomonas</taxon>
    </lineage>
</organism>
<dbReference type="Proteomes" id="UP000671845">
    <property type="component" value="Chromosome"/>
</dbReference>
<name>A0ABX7WLI0_9GAMM</name>
<evidence type="ECO:0000313" key="1">
    <source>
        <dbReference type="EMBL" id="QTP60941.1"/>
    </source>
</evidence>
<dbReference type="EMBL" id="CP053383">
    <property type="protein sequence ID" value="QTP60941.1"/>
    <property type="molecule type" value="Genomic_DNA"/>
</dbReference>